<organism evidence="5 7">
    <name type="scientific">Sodalis glossinidius (strain morsitans)</name>
    <dbReference type="NCBI Taxonomy" id="343509"/>
    <lineage>
        <taxon>Bacteria</taxon>
        <taxon>Pseudomonadati</taxon>
        <taxon>Pseudomonadota</taxon>
        <taxon>Gammaproteobacteria</taxon>
        <taxon>Enterobacterales</taxon>
        <taxon>Bruguierivoracaceae</taxon>
        <taxon>Sodalis</taxon>
    </lineage>
</organism>
<protein>
    <submittedName>
        <fullName evidence="6">Oxidoreductase YceM</fullName>
    </submittedName>
</protein>
<dbReference type="Gene3D" id="3.30.360.10">
    <property type="entry name" value="Dihydrodipicolinate Reductase, domain 2"/>
    <property type="match status" value="1"/>
</dbReference>
<dbReference type="OrthoDB" id="6183734at2"/>
<dbReference type="AlphaFoldDB" id="Q2NWM9"/>
<dbReference type="BioCyc" id="SGLO343509:SGP1_RS01580-MONOMER"/>
<dbReference type="EMBL" id="AP008232">
    <property type="protein sequence ID" value="BAE73446.1"/>
    <property type="molecule type" value="Genomic_DNA"/>
</dbReference>
<reference evidence="6 8" key="2">
    <citation type="submission" date="2015-05" db="EMBL/GenBank/DDBJ databases">
        <authorList>
            <person name="Goodhead I."/>
        </authorList>
    </citation>
    <scope>NUCLEOTIDE SEQUENCE [LARGE SCALE GENOMIC DNA]</scope>
    <source>
        <strain evidence="6">B4</strain>
        <strain evidence="8">morsitans</strain>
    </source>
</reference>
<keyword evidence="2" id="KW-0560">Oxidoreductase</keyword>
<evidence type="ECO:0000256" key="1">
    <source>
        <dbReference type="ARBA" id="ARBA00010928"/>
    </source>
</evidence>
<dbReference type="SUPFAM" id="SSF51735">
    <property type="entry name" value="NAD(P)-binding Rossmann-fold domains"/>
    <property type="match status" value="1"/>
</dbReference>
<comment type="similarity">
    <text evidence="1">Belongs to the Gfo/Idh/MocA family.</text>
</comment>
<sequence>MPISTKHPLPVNPKAIAIIGAGGIVTDSHLPAYRKAGFKVFALYDRDKQKAHSVARQWQIPHCCDTLEDLIAQGVAEECVFDIAVPASEILAILQKLPERVGVLIQKPMGESLTQAKAILDCCRQKGLIAGINFQLRRAPFMMAAKQLVMENRLGEIHDVEMRVICQTPWNLWQFLFEKERMEVNYHSIHYIDVIRFFLGDPQAVYCKTMKHPKILELAQTRSSIILDYGDIVRANIHTNHGHDYAPDKQECFFKIEGTRGAIKIQIGVILNYPKGSVDKFEYVLDDGKGWREISIDGTWFPDAFIGPMAGLQCKIEDDNYHYLNSVEDAWKTMCVVEACYRSSAKGAIPVTYQDNH</sequence>
<dbReference type="EMBL" id="LN854557">
    <property type="protein sequence ID" value="CRL43797.1"/>
    <property type="molecule type" value="Genomic_DNA"/>
</dbReference>
<dbReference type="RefSeq" id="WP_011410035.1">
    <property type="nucleotide sequence ID" value="NC_007712.1"/>
</dbReference>
<dbReference type="KEGG" id="sgl:SG0171"/>
<evidence type="ECO:0000313" key="5">
    <source>
        <dbReference type="EMBL" id="BAE73446.1"/>
    </source>
</evidence>
<dbReference type="HOGENOM" id="CLU_023194_14_0_6"/>
<dbReference type="PANTHER" id="PTHR43708">
    <property type="entry name" value="CONSERVED EXPRESSED OXIDOREDUCTASE (EUROFUNG)"/>
    <property type="match status" value="1"/>
</dbReference>
<dbReference type="GO" id="GO:0000166">
    <property type="term" value="F:nucleotide binding"/>
    <property type="evidence" value="ECO:0007669"/>
    <property type="project" value="InterPro"/>
</dbReference>
<dbReference type="InterPro" id="IPR051317">
    <property type="entry name" value="Gfo/Idh/MocA_oxidoreduct"/>
</dbReference>
<evidence type="ECO:0000256" key="2">
    <source>
        <dbReference type="ARBA" id="ARBA00023002"/>
    </source>
</evidence>
<evidence type="ECO:0000313" key="8">
    <source>
        <dbReference type="Proteomes" id="UP000245838"/>
    </source>
</evidence>
<evidence type="ECO:0000313" key="7">
    <source>
        <dbReference type="Proteomes" id="UP000001932"/>
    </source>
</evidence>
<dbReference type="GO" id="GO:0016491">
    <property type="term" value="F:oxidoreductase activity"/>
    <property type="evidence" value="ECO:0007669"/>
    <property type="project" value="UniProtKB-KW"/>
</dbReference>
<dbReference type="Proteomes" id="UP000245838">
    <property type="component" value="Chromosome sggmmb4_Chromosome"/>
</dbReference>
<name>Q2NWM9_SODGM</name>
<accession>Q2NWM9</accession>
<keyword evidence="7" id="KW-1185">Reference proteome</keyword>
<dbReference type="PANTHER" id="PTHR43708:SF5">
    <property type="entry name" value="CONSERVED EXPRESSED OXIDOREDUCTASE (EUROFUNG)-RELATED"/>
    <property type="match status" value="1"/>
</dbReference>
<reference evidence="5 7" key="1">
    <citation type="journal article" date="2006" name="Genome Res.">
        <title>Massive genome erosion and functional adaptations provide insights into the symbiotic lifestyle of Sodalis glossinidius in the tsetse host.</title>
        <authorList>
            <person name="Toh H."/>
            <person name="Weiss B.L."/>
            <person name="Perkin S.A.H."/>
            <person name="Yamashita A."/>
            <person name="Oshima K."/>
            <person name="Hattori M."/>
            <person name="Aksoy S."/>
        </authorList>
    </citation>
    <scope>NUCLEOTIDE SEQUENCE [LARGE SCALE GENOMIC DNA]</scope>
    <source>
        <strain evidence="7">morsitans</strain>
        <strain evidence="5">Morsitans</strain>
    </source>
</reference>
<dbReference type="Pfam" id="PF22725">
    <property type="entry name" value="GFO_IDH_MocA_C3"/>
    <property type="match status" value="1"/>
</dbReference>
<dbReference type="eggNOG" id="COG0673">
    <property type="taxonomic scope" value="Bacteria"/>
</dbReference>
<dbReference type="Proteomes" id="UP000001932">
    <property type="component" value="Chromosome"/>
</dbReference>
<evidence type="ECO:0000313" key="6">
    <source>
        <dbReference type="EMBL" id="CRL43797.1"/>
    </source>
</evidence>
<dbReference type="Pfam" id="PF01408">
    <property type="entry name" value="GFO_IDH_MocA"/>
    <property type="match status" value="1"/>
</dbReference>
<dbReference type="InterPro" id="IPR000683">
    <property type="entry name" value="Gfo/Idh/MocA-like_OxRdtase_N"/>
</dbReference>
<dbReference type="STRING" id="343509.SG0171"/>
<dbReference type="SUPFAM" id="SSF55347">
    <property type="entry name" value="Glyceraldehyde-3-phosphate dehydrogenase-like, C-terminal domain"/>
    <property type="match status" value="1"/>
</dbReference>
<evidence type="ECO:0000259" key="4">
    <source>
        <dbReference type="Pfam" id="PF22725"/>
    </source>
</evidence>
<dbReference type="Gene3D" id="3.40.50.720">
    <property type="entry name" value="NAD(P)-binding Rossmann-like Domain"/>
    <property type="match status" value="1"/>
</dbReference>
<gene>
    <name evidence="6" type="primary">yceM_1</name>
    <name evidence="5" type="ordered locus">SG0171</name>
    <name evidence="6" type="ORF">SGGMMB4_00410</name>
</gene>
<dbReference type="InterPro" id="IPR036291">
    <property type="entry name" value="NAD(P)-bd_dom_sf"/>
</dbReference>
<evidence type="ECO:0000259" key="3">
    <source>
        <dbReference type="Pfam" id="PF01408"/>
    </source>
</evidence>
<feature type="domain" description="Gfo/Idh/MocA-like oxidoreductase N-terminal" evidence="3">
    <location>
        <begin position="16"/>
        <end position="133"/>
    </location>
</feature>
<feature type="domain" description="GFO/IDH/MocA-like oxidoreductase" evidence="4">
    <location>
        <begin position="143"/>
        <end position="263"/>
    </location>
</feature>
<proteinExistence type="inferred from homology"/>
<dbReference type="InterPro" id="IPR055170">
    <property type="entry name" value="GFO_IDH_MocA-like_dom"/>
</dbReference>